<dbReference type="EMBL" id="MK606429">
    <property type="protein sequence ID" value="QCO91874.1"/>
    <property type="molecule type" value="Genomic_DNA"/>
</dbReference>
<evidence type="ECO:0000256" key="1">
    <source>
        <dbReference type="ARBA" id="ARBA00022679"/>
    </source>
</evidence>
<dbReference type="SUPFAM" id="SSF53448">
    <property type="entry name" value="Nucleotide-diphospho-sugar transferases"/>
    <property type="match status" value="1"/>
</dbReference>
<dbReference type="PANTHER" id="PTHR32385:SF15">
    <property type="entry name" value="INOSITOL PHOSPHOCERAMIDE MANNOSYLTRANSFERASE 1"/>
    <property type="match status" value="1"/>
</dbReference>
<dbReference type="Gene3D" id="3.90.550.20">
    <property type="match status" value="1"/>
</dbReference>
<dbReference type="InterPro" id="IPR029044">
    <property type="entry name" value="Nucleotide-diphossugar_trans"/>
</dbReference>
<dbReference type="AlphaFoldDB" id="A0A4P8GCY9"/>
<reference evidence="2" key="1">
    <citation type="journal article" date="2019" name="Microb. Genom.">
        <title>Putative novel cps loci in a large global collection of pneumococci.</title>
        <authorList>
            <person name="van Tonder A.J."/>
            <person name="Gladstone R.A."/>
            <person name="Lo S.W."/>
            <person name="Nahm M.H."/>
            <person name="du Plessis M."/>
            <person name="Cornick J."/>
            <person name="Kwambana-Adams B."/>
            <person name="Madhi S.A."/>
            <person name="Hawkins P.A."/>
            <person name="Benisty R."/>
            <person name="Dagan R."/>
            <person name="Everett D."/>
            <person name="Antonio M."/>
            <person name="Klugman K.P."/>
            <person name="von Gottberg A."/>
            <person name="Breiman R.F."/>
            <person name="McGee L."/>
            <person name="Bentley S.D."/>
            <person name="The Global Pneumococcal Sequencing C.O."/>
        </authorList>
    </citation>
    <scope>NUCLEOTIDE SEQUENCE</scope>
    <source>
        <strain evidence="2">GPS_HK_33</strain>
    </source>
</reference>
<dbReference type="RefSeq" id="WP_044812586.1">
    <property type="nucleotide sequence ID" value="NZ_AP026925.1"/>
</dbReference>
<proteinExistence type="predicted"/>
<keyword evidence="1 2" id="KW-0808">Transferase</keyword>
<protein>
    <submittedName>
        <fullName evidence="2">Putative glycosyltransferase</fullName>
    </submittedName>
</protein>
<dbReference type="Pfam" id="PF04488">
    <property type="entry name" value="Gly_transf_sug"/>
    <property type="match status" value="1"/>
</dbReference>
<dbReference type="GO" id="GO:0016020">
    <property type="term" value="C:membrane"/>
    <property type="evidence" value="ECO:0007669"/>
    <property type="project" value="GOC"/>
</dbReference>
<accession>A0A4P8GCY9</accession>
<dbReference type="InterPro" id="IPR051706">
    <property type="entry name" value="Glycosyltransferase_domain"/>
</dbReference>
<name>A0A4P8GCY9_STREE</name>
<dbReference type="PANTHER" id="PTHR32385">
    <property type="entry name" value="MANNOSYL PHOSPHORYLINOSITOL CERAMIDE SYNTHASE"/>
    <property type="match status" value="1"/>
</dbReference>
<evidence type="ECO:0000313" key="2">
    <source>
        <dbReference type="EMBL" id="QCO91874.1"/>
    </source>
</evidence>
<dbReference type="InterPro" id="IPR007577">
    <property type="entry name" value="GlycoTrfase_DXD_sugar-bd_CS"/>
</dbReference>
<dbReference type="GO" id="GO:0000030">
    <property type="term" value="F:mannosyltransferase activity"/>
    <property type="evidence" value="ECO:0007669"/>
    <property type="project" value="TreeGrafter"/>
</dbReference>
<gene>
    <name evidence="2" type="primary">wcrL</name>
</gene>
<sequence>MIPKKIHYCWFGGKPLPNDVKRCIASWRKFCPDYEIIEWTEKNFCIQNQNQFVKDAYKNKAWAFVSDYARLKIVYENGGIYLDTDVEIIKKLDLLLDNTAFFGVHQVNHLVNTGLGFGAEKGSFILKELLDSYDEVKFDINKKDELLCPELNTQIFKQLGYVYSNSVIKSQYFTIYPEEYFDPISLGDEVANILSDKTFSIHHYNASWTSLMNRVKRKIIRKLGRSNVSELKRILKGKTR</sequence>
<dbReference type="GO" id="GO:0051999">
    <property type="term" value="P:mannosyl-inositol phosphorylceramide biosynthetic process"/>
    <property type="evidence" value="ECO:0007669"/>
    <property type="project" value="TreeGrafter"/>
</dbReference>
<organism evidence="2">
    <name type="scientific">Streptococcus pneumoniae</name>
    <dbReference type="NCBI Taxonomy" id="1313"/>
    <lineage>
        <taxon>Bacteria</taxon>
        <taxon>Bacillati</taxon>
        <taxon>Bacillota</taxon>
        <taxon>Bacilli</taxon>
        <taxon>Lactobacillales</taxon>
        <taxon>Streptococcaceae</taxon>
        <taxon>Streptococcus</taxon>
    </lineage>
</organism>